<dbReference type="Proteomes" id="UP001164539">
    <property type="component" value="Chromosome 11"/>
</dbReference>
<gene>
    <name evidence="1" type="ORF">OWV82_019694</name>
</gene>
<comment type="caution">
    <text evidence="1">The sequence shown here is derived from an EMBL/GenBank/DDBJ whole genome shotgun (WGS) entry which is preliminary data.</text>
</comment>
<accession>A0ACC1X4C8</accession>
<keyword evidence="2" id="KW-1185">Reference proteome</keyword>
<protein>
    <submittedName>
        <fullName evidence="1">ATP-dependent helicase BRM-like isoform X2</fullName>
    </submittedName>
</protein>
<name>A0ACC1X4C8_MELAZ</name>
<evidence type="ECO:0000313" key="2">
    <source>
        <dbReference type="Proteomes" id="UP001164539"/>
    </source>
</evidence>
<reference evidence="1 2" key="1">
    <citation type="journal article" date="2023" name="Science">
        <title>Complex scaffold remodeling in plant triterpene biosynthesis.</title>
        <authorList>
            <person name="De La Pena R."/>
            <person name="Hodgson H."/>
            <person name="Liu J.C."/>
            <person name="Stephenson M.J."/>
            <person name="Martin A.C."/>
            <person name="Owen C."/>
            <person name="Harkess A."/>
            <person name="Leebens-Mack J."/>
            <person name="Jimenez L.E."/>
            <person name="Osbourn A."/>
            <person name="Sattely E.S."/>
        </authorList>
    </citation>
    <scope>NUCLEOTIDE SEQUENCE [LARGE SCALE GENOMIC DNA]</scope>
    <source>
        <strain evidence="2">cv. JPN11</strain>
        <tissue evidence="1">Leaf</tissue>
    </source>
</reference>
<organism evidence="1 2">
    <name type="scientific">Melia azedarach</name>
    <name type="common">Chinaberry tree</name>
    <dbReference type="NCBI Taxonomy" id="155640"/>
    <lineage>
        <taxon>Eukaryota</taxon>
        <taxon>Viridiplantae</taxon>
        <taxon>Streptophyta</taxon>
        <taxon>Embryophyta</taxon>
        <taxon>Tracheophyta</taxon>
        <taxon>Spermatophyta</taxon>
        <taxon>Magnoliopsida</taxon>
        <taxon>eudicotyledons</taxon>
        <taxon>Gunneridae</taxon>
        <taxon>Pentapetalae</taxon>
        <taxon>rosids</taxon>
        <taxon>malvids</taxon>
        <taxon>Sapindales</taxon>
        <taxon>Meliaceae</taxon>
        <taxon>Melia</taxon>
    </lineage>
</organism>
<proteinExistence type="predicted"/>
<dbReference type="EMBL" id="CM051404">
    <property type="protein sequence ID" value="KAJ4705978.1"/>
    <property type="molecule type" value="Genomic_DNA"/>
</dbReference>
<sequence length="392" mass="43684">MLKFTYCDACRSELFSTNYGRVPEALPSPAAITPAPFSSASPAFSTFMGTPSSLQQGIDCSSSQIYHPQPQIEELAFWQSLQKQQTNKDPPGSYCPQQPVQSHRFIEPQLKVPIAQQLQNEQTGMGPPRSHHFQLPQQHFRFNEPQLQLSKWLQPIMEPPRSHHAHHAPQQQQHPCFTERPLKIGGQLSPGILPRVITPSPLESIKSQWLFHNAPLTINQDKSAGKSVQGASDKLPLVASINTGKNIPRASYKGKEKETSYLESFDSPMNEPLGLGFSGNTGQLNTLFSTNPEQEYKYQSIPTDSDDPVWIAVWEVMQALQACSCPGAAIPDPYGDVDEPMFDFPFFRDPGSFNPSGSVNHSNYDNVASADKMKDRKGKGKAKEVVNRKRKR</sequence>
<evidence type="ECO:0000313" key="1">
    <source>
        <dbReference type="EMBL" id="KAJ4705978.1"/>
    </source>
</evidence>